<reference evidence="2 3" key="1">
    <citation type="submission" date="2015-09" db="EMBL/GenBank/DDBJ databases">
        <title>Draft genome of a European isolate of the apple canker pathogen Neonectria ditissima.</title>
        <authorList>
            <person name="Gomez-Cortecero A."/>
            <person name="Harrison R.J."/>
            <person name="Armitage A.D."/>
        </authorList>
    </citation>
    <scope>NUCLEOTIDE SEQUENCE [LARGE SCALE GENOMIC DNA]</scope>
    <source>
        <strain evidence="2 3">R09/05</strain>
    </source>
</reference>
<accession>A0A0P7B769</accession>
<protein>
    <submittedName>
        <fullName evidence="2">Uncharacterized protein</fullName>
    </submittedName>
</protein>
<keyword evidence="3" id="KW-1185">Reference proteome</keyword>
<dbReference type="STRING" id="78410.A0A0P7B769"/>
<sequence length="260" mass="28424">MDFPASSAFCATANQPGRGLVPPALKSSLLGIRSLAGEVGWVSFIPPRLPCNKAPPRTKNTRPKPQAKPLGTRKANNINNINNTTRISTAMKLIYTSLVMSLLSYRCLSASVDMWSAPLSTRSVPRNEPIDPEELKARLGTTPAEYKPDERHAGMVYFCRDENWGPPCFTYYPDLEYTCSELGPELAGHVGSVFVEPGAICRMSGLSSDNRCAATKIFAWPETQSGWADLLHEQTPGGEGILGRDTTHFTCAQCTNCIRE</sequence>
<name>A0A0P7B769_9HYPO</name>
<evidence type="ECO:0000256" key="1">
    <source>
        <dbReference type="SAM" id="MobiDB-lite"/>
    </source>
</evidence>
<proteinExistence type="predicted"/>
<dbReference type="AlphaFoldDB" id="A0A0P7B769"/>
<dbReference type="EMBL" id="LKCW01000049">
    <property type="protein sequence ID" value="KPM42400.1"/>
    <property type="molecule type" value="Genomic_DNA"/>
</dbReference>
<comment type="caution">
    <text evidence="2">The sequence shown here is derived from an EMBL/GenBank/DDBJ whole genome shotgun (WGS) entry which is preliminary data.</text>
</comment>
<feature type="region of interest" description="Disordered" evidence="1">
    <location>
        <begin position="52"/>
        <end position="78"/>
    </location>
</feature>
<gene>
    <name evidence="2" type="ORF">AK830_g4145</name>
</gene>
<dbReference type="OrthoDB" id="5052446at2759"/>
<organism evidence="2 3">
    <name type="scientific">Neonectria ditissima</name>
    <dbReference type="NCBI Taxonomy" id="78410"/>
    <lineage>
        <taxon>Eukaryota</taxon>
        <taxon>Fungi</taxon>
        <taxon>Dikarya</taxon>
        <taxon>Ascomycota</taxon>
        <taxon>Pezizomycotina</taxon>
        <taxon>Sordariomycetes</taxon>
        <taxon>Hypocreomycetidae</taxon>
        <taxon>Hypocreales</taxon>
        <taxon>Nectriaceae</taxon>
        <taxon>Neonectria</taxon>
    </lineage>
</organism>
<evidence type="ECO:0000313" key="2">
    <source>
        <dbReference type="EMBL" id="KPM42400.1"/>
    </source>
</evidence>
<evidence type="ECO:0000313" key="3">
    <source>
        <dbReference type="Proteomes" id="UP000050424"/>
    </source>
</evidence>
<dbReference type="Proteomes" id="UP000050424">
    <property type="component" value="Unassembled WGS sequence"/>
</dbReference>